<feature type="domain" description="EF-hand" evidence="5">
    <location>
        <begin position="121"/>
        <end position="153"/>
    </location>
</feature>
<reference evidence="6 7" key="1">
    <citation type="submission" date="2020-06" db="EMBL/GenBank/DDBJ databases">
        <title>Transcriptomic and genomic resources for Thalictrum thalictroides and T. hernandezii: Facilitating candidate gene discovery in an emerging model plant lineage.</title>
        <authorList>
            <person name="Arias T."/>
            <person name="Riano-Pachon D.M."/>
            <person name="Di Stilio V.S."/>
        </authorList>
    </citation>
    <scope>NUCLEOTIDE SEQUENCE [LARGE SCALE GENOMIC DNA]</scope>
    <source>
        <strain evidence="7">cv. WT478/WT964</strain>
        <tissue evidence="6">Leaves</tissue>
    </source>
</reference>
<dbReference type="SMART" id="SM00054">
    <property type="entry name" value="EFh"/>
    <property type="match status" value="3"/>
</dbReference>
<proteinExistence type="predicted"/>
<evidence type="ECO:0000256" key="4">
    <source>
        <dbReference type="ARBA" id="ARBA00022837"/>
    </source>
</evidence>
<dbReference type="Pfam" id="PF13499">
    <property type="entry name" value="EF-hand_7"/>
    <property type="match status" value="1"/>
</dbReference>
<dbReference type="FunFam" id="1.10.238.10:FF:000089">
    <property type="entry name" value="calmodulin-like protein 3"/>
    <property type="match status" value="1"/>
</dbReference>
<dbReference type="PROSITE" id="PS00018">
    <property type="entry name" value="EF_HAND_1"/>
    <property type="match status" value="3"/>
</dbReference>
<name>A0A7J6WXA5_THATH</name>
<dbReference type="PROSITE" id="PS50222">
    <property type="entry name" value="EF_HAND_2"/>
    <property type="match status" value="3"/>
</dbReference>
<dbReference type="SUPFAM" id="SSF47473">
    <property type="entry name" value="EF-hand"/>
    <property type="match status" value="1"/>
</dbReference>
<keyword evidence="2" id="KW-0479">Metal-binding</keyword>
<protein>
    <submittedName>
        <fullName evidence="6">Calcium-binding protein cml42</fullName>
    </submittedName>
</protein>
<dbReference type="EMBL" id="JABWDY010010356">
    <property type="protein sequence ID" value="KAF5200732.1"/>
    <property type="molecule type" value="Genomic_DNA"/>
</dbReference>
<evidence type="ECO:0000256" key="2">
    <source>
        <dbReference type="ARBA" id="ARBA00022723"/>
    </source>
</evidence>
<dbReference type="InterPro" id="IPR002048">
    <property type="entry name" value="EF_hand_dom"/>
</dbReference>
<feature type="domain" description="EF-hand" evidence="5">
    <location>
        <begin position="83"/>
        <end position="118"/>
    </location>
</feature>
<dbReference type="InterPro" id="IPR018247">
    <property type="entry name" value="EF_Hand_1_Ca_BS"/>
</dbReference>
<evidence type="ECO:0000256" key="1">
    <source>
        <dbReference type="ARBA" id="ARBA00003291"/>
    </source>
</evidence>
<dbReference type="CDD" id="cd00051">
    <property type="entry name" value="EFh"/>
    <property type="match status" value="1"/>
</dbReference>
<dbReference type="InterPro" id="IPR039647">
    <property type="entry name" value="EF_hand_pair_protein_CML-like"/>
</dbReference>
<evidence type="ECO:0000259" key="5">
    <source>
        <dbReference type="PROSITE" id="PS50222"/>
    </source>
</evidence>
<evidence type="ECO:0000256" key="3">
    <source>
        <dbReference type="ARBA" id="ARBA00022737"/>
    </source>
</evidence>
<organism evidence="6 7">
    <name type="scientific">Thalictrum thalictroides</name>
    <name type="common">Rue-anemone</name>
    <name type="synonym">Anemone thalictroides</name>
    <dbReference type="NCBI Taxonomy" id="46969"/>
    <lineage>
        <taxon>Eukaryota</taxon>
        <taxon>Viridiplantae</taxon>
        <taxon>Streptophyta</taxon>
        <taxon>Embryophyta</taxon>
        <taxon>Tracheophyta</taxon>
        <taxon>Spermatophyta</taxon>
        <taxon>Magnoliopsida</taxon>
        <taxon>Ranunculales</taxon>
        <taxon>Ranunculaceae</taxon>
        <taxon>Thalictroideae</taxon>
        <taxon>Thalictrum</taxon>
    </lineage>
</organism>
<keyword evidence="7" id="KW-1185">Reference proteome</keyword>
<evidence type="ECO:0000313" key="7">
    <source>
        <dbReference type="Proteomes" id="UP000554482"/>
    </source>
</evidence>
<feature type="domain" description="EF-hand" evidence="5">
    <location>
        <begin position="4"/>
        <end position="39"/>
    </location>
</feature>
<comment type="function">
    <text evidence="1">Potential calcium sensor.</text>
</comment>
<dbReference type="AlphaFoldDB" id="A0A7J6WXA5"/>
<dbReference type="InterPro" id="IPR011992">
    <property type="entry name" value="EF-hand-dom_pair"/>
</dbReference>
<keyword evidence="3" id="KW-0677">Repeat</keyword>
<sequence length="153" mass="17561">MSILKSNDFQNIFEKLDENGDGHVSVEELCCFLSKVDVHISHDDLESIVGTKSFDLEEFMLFCDTMYKQGEEGKQTKVGVCSSDDSDLVEAFKVFDINNDGFITSDELQCVLSRLGLWEERSGRDCKRMIYEFDINSDGVLDFEEFKKMMLMT</sequence>
<dbReference type="OrthoDB" id="26525at2759"/>
<dbReference type="Pfam" id="PF00036">
    <property type="entry name" value="EF-hand_1"/>
    <property type="match status" value="1"/>
</dbReference>
<dbReference type="PANTHER" id="PTHR10891">
    <property type="entry name" value="EF-HAND CALCIUM-BINDING DOMAIN CONTAINING PROTEIN"/>
    <property type="match status" value="1"/>
</dbReference>
<gene>
    <name evidence="6" type="ORF">FRX31_009680</name>
</gene>
<dbReference type="Gene3D" id="1.10.238.10">
    <property type="entry name" value="EF-hand"/>
    <property type="match status" value="1"/>
</dbReference>
<accession>A0A7J6WXA5</accession>
<comment type="caution">
    <text evidence="6">The sequence shown here is derived from an EMBL/GenBank/DDBJ whole genome shotgun (WGS) entry which is preliminary data.</text>
</comment>
<dbReference type="GO" id="GO:0005509">
    <property type="term" value="F:calcium ion binding"/>
    <property type="evidence" value="ECO:0007669"/>
    <property type="project" value="InterPro"/>
</dbReference>
<evidence type="ECO:0000313" key="6">
    <source>
        <dbReference type="EMBL" id="KAF5200732.1"/>
    </source>
</evidence>
<keyword evidence="4" id="KW-0106">Calcium</keyword>
<dbReference type="Proteomes" id="UP000554482">
    <property type="component" value="Unassembled WGS sequence"/>
</dbReference>